<dbReference type="EMBL" id="PNYA01000040">
    <property type="protein sequence ID" value="PMS14778.1"/>
    <property type="molecule type" value="Genomic_DNA"/>
</dbReference>
<dbReference type="InterPro" id="IPR003776">
    <property type="entry name" value="YcaO-like_dom"/>
</dbReference>
<comment type="caution">
    <text evidence="2">The sequence shown here is derived from an EMBL/GenBank/DDBJ whole genome shotgun (WGS) entry which is preliminary data.</text>
</comment>
<dbReference type="InterPro" id="IPR022291">
    <property type="entry name" value="Bacteriocin_synth_cyclodeHase"/>
</dbReference>
<accession>A0A2N7VC77</accession>
<dbReference type="Gene3D" id="3.90.930.60">
    <property type="match status" value="1"/>
</dbReference>
<dbReference type="Gene3D" id="3.30.1330.230">
    <property type="match status" value="1"/>
</dbReference>
<dbReference type="NCBIfam" id="TIGR03882">
    <property type="entry name" value="cyclo_dehyd_2"/>
    <property type="match status" value="1"/>
</dbReference>
<protein>
    <submittedName>
        <fullName evidence="2">Bacteriocin biosynthesis cyclodehydratase</fullName>
    </submittedName>
</protein>
<evidence type="ECO:0000313" key="3">
    <source>
        <dbReference type="Proteomes" id="UP000235616"/>
    </source>
</evidence>
<dbReference type="Proteomes" id="UP000235616">
    <property type="component" value="Unassembled WGS sequence"/>
</dbReference>
<dbReference type="NCBIfam" id="TIGR03604">
    <property type="entry name" value="TOMM_cyclo_SagD"/>
    <property type="match status" value="1"/>
</dbReference>
<dbReference type="PANTHER" id="PTHR37809:SF1">
    <property type="entry name" value="RIBOSOMAL PROTEIN S12 METHYLTHIOTRANSFERASE ACCESSORY FACTOR YCAO"/>
    <property type="match status" value="1"/>
</dbReference>
<dbReference type="PROSITE" id="PS51664">
    <property type="entry name" value="YCAO"/>
    <property type="match status" value="1"/>
</dbReference>
<evidence type="ECO:0000313" key="2">
    <source>
        <dbReference type="EMBL" id="PMS14778.1"/>
    </source>
</evidence>
<dbReference type="Gene3D" id="3.40.50.720">
    <property type="entry name" value="NAD(P)-binding Rossmann-like Domain"/>
    <property type="match status" value="1"/>
</dbReference>
<dbReference type="Gene3D" id="3.30.40.250">
    <property type="match status" value="1"/>
</dbReference>
<proteinExistence type="predicted"/>
<dbReference type="Pfam" id="PF02624">
    <property type="entry name" value="YcaO"/>
    <property type="match status" value="1"/>
</dbReference>
<dbReference type="Gene3D" id="3.30.160.660">
    <property type="match status" value="1"/>
</dbReference>
<keyword evidence="3" id="KW-1185">Reference proteome</keyword>
<reference evidence="2 3" key="1">
    <citation type="submission" date="2018-01" db="EMBL/GenBank/DDBJ databases">
        <title>Whole genome analyses suggest that Burkholderia sensu lato contains two further novel genera in the rhizoxinica-symbiotica group Mycetohabitans gen. nov., and Trinickia gen. nov.: implications for the evolution of diazotrophy and nodulation in the Burkholderiaceae.</title>
        <authorList>
            <person name="Estrada-de los Santos P."/>
            <person name="Palmer M."/>
            <person name="Chavez-Ramirez B."/>
            <person name="Beukes C."/>
            <person name="Steenkamp E.T."/>
            <person name="Hirsch A.M."/>
            <person name="Manyaka P."/>
            <person name="Maluk M."/>
            <person name="Lafos M."/>
            <person name="Crook M."/>
            <person name="Gross E."/>
            <person name="Simon M.F."/>
            <person name="Bueno dos Reis Junior F."/>
            <person name="Poole P.S."/>
            <person name="Venter S.N."/>
            <person name="James E.K."/>
        </authorList>
    </citation>
    <scope>NUCLEOTIDE SEQUENCE [LARGE SCALE GENOMIC DNA]</scope>
    <source>
        <strain evidence="2 3">GIMN1.004</strain>
    </source>
</reference>
<organism evidence="2 3">
    <name type="scientific">Trinickia dabaoshanensis</name>
    <dbReference type="NCBI Taxonomy" id="564714"/>
    <lineage>
        <taxon>Bacteria</taxon>
        <taxon>Pseudomonadati</taxon>
        <taxon>Pseudomonadota</taxon>
        <taxon>Betaproteobacteria</taxon>
        <taxon>Burkholderiales</taxon>
        <taxon>Burkholderiaceae</taxon>
        <taxon>Trinickia</taxon>
    </lineage>
</organism>
<dbReference type="AlphaFoldDB" id="A0A2N7VC77"/>
<dbReference type="RefSeq" id="WP_102649129.1">
    <property type="nucleotide sequence ID" value="NZ_PNYA01000040.1"/>
</dbReference>
<dbReference type="InterPro" id="IPR027624">
    <property type="entry name" value="TOMM_cyclo_SagD"/>
</dbReference>
<name>A0A2N7VC77_9BURK</name>
<dbReference type="NCBIfam" id="TIGR00702">
    <property type="entry name" value="YcaO-type kinase domain"/>
    <property type="match status" value="1"/>
</dbReference>
<evidence type="ECO:0000259" key="1">
    <source>
        <dbReference type="PROSITE" id="PS51664"/>
    </source>
</evidence>
<sequence>MLDDLSRKLRFKPHLLLLDDGPDTLYVVDEFKRSVLSGAIFPALAACVRESRSIGQIVAALSPRFSDWDILRALDHFIQRGYLRADESDALDAARGYHERSGLDGDRACATAQGLCVEVTAYGVDPTPQIEAFRACGVELSSDAPLVIALCDSYRSPELLIAAERATARGARLLLVNPTGVQASIGPLLGAEEDTPVPCIACVRYWTGLNQPVQALLARRHGERAARLPPAYSAASLRALAGLVVNFVERIAVDADRRTRASQHVLSIRTDSFETAWHRLIKRPQCPCCGNPSLMREQAFRPQALSPAPARARRTGGYRIADAQTTFDRYRHFVSPLTGAVAYLHPMPGRHAGARHVYVSGYVVCPRSPARGNRFDRICSGKGVTETQARVSALCEALERFSGVYQGDEATVRGSMMQLAGDVTQNGEPIHPNALQQFSERQFEARAAINATTDDVRKQVPQRFGADAVIDWTPAWSLVSGIKRLVPLSYCFSDTPDPEAAQVCVHNPNGSAAGGCFEEAVLQGLLELIERDAVAIWWYNRVERPGVDIASFREPYFDALRHEYESIGWRLWAIDIAHDLRIPTFAALACDARHERFSIGFGCHLDPCIALQRALTEVNQLLDVDAKAPPPWDREKLSSDRFLYPCADLPQTDSTTWPPIGGTDLREDVELCVTRLSTLGMDTLVVNKTRPDIGLSVVQTIVPGLCHFWPRFGAQRLYDVPVRQGWLPRAREETELNRALLFL</sequence>
<dbReference type="OrthoDB" id="2379922at2"/>
<gene>
    <name evidence="2" type="ORF">C0Z18_30230</name>
</gene>
<feature type="domain" description="YcaO" evidence="1">
    <location>
        <begin position="381"/>
        <end position="743"/>
    </location>
</feature>
<dbReference type="PANTHER" id="PTHR37809">
    <property type="entry name" value="RIBOSOMAL PROTEIN S12 METHYLTHIOTRANSFERASE ACCESSORY FACTOR YCAO"/>
    <property type="match status" value="1"/>
</dbReference>